<dbReference type="AlphaFoldDB" id="A0A1I0EW78"/>
<dbReference type="STRING" id="430453.SAMN04487962_11116"/>
<dbReference type="RefSeq" id="WP_091852267.1">
    <property type="nucleotide sequence ID" value="NZ_FOHZ01000011.1"/>
</dbReference>
<sequence>MLTVNEKDYLLDMVFAVIGEDQAVRNYKSGFNEEAIAVVEQMIEANTSCNENMRKLAKDLLGGSGTLARGWLEKVLKSAKRKVSASWPVEWLTNSKQAK</sequence>
<gene>
    <name evidence="1" type="ORF">SAMN04487962_11116</name>
</gene>
<reference evidence="2" key="1">
    <citation type="submission" date="2016-10" db="EMBL/GenBank/DDBJ databases">
        <authorList>
            <person name="Varghese N."/>
            <person name="Submissions S."/>
        </authorList>
    </citation>
    <scope>NUCLEOTIDE SEQUENCE [LARGE SCALE GENOMIC DNA]</scope>
    <source>
        <strain evidence="2">CGMCC 1.6489</strain>
    </source>
</reference>
<evidence type="ECO:0000313" key="2">
    <source>
        <dbReference type="Proteomes" id="UP000198762"/>
    </source>
</evidence>
<organism evidence="1 2">
    <name type="scientific">Marinobacter segnicrescens</name>
    <dbReference type="NCBI Taxonomy" id="430453"/>
    <lineage>
        <taxon>Bacteria</taxon>
        <taxon>Pseudomonadati</taxon>
        <taxon>Pseudomonadota</taxon>
        <taxon>Gammaproteobacteria</taxon>
        <taxon>Pseudomonadales</taxon>
        <taxon>Marinobacteraceae</taxon>
        <taxon>Marinobacter</taxon>
    </lineage>
</organism>
<proteinExistence type="predicted"/>
<name>A0A1I0EW78_9GAMM</name>
<protein>
    <submittedName>
        <fullName evidence="1">Uncharacterized protein</fullName>
    </submittedName>
</protein>
<accession>A0A1I0EW78</accession>
<dbReference type="Proteomes" id="UP000198762">
    <property type="component" value="Unassembled WGS sequence"/>
</dbReference>
<evidence type="ECO:0000313" key="1">
    <source>
        <dbReference type="EMBL" id="SET49886.1"/>
    </source>
</evidence>
<dbReference type="OrthoDB" id="6388397at2"/>
<keyword evidence="2" id="KW-1185">Reference proteome</keyword>
<dbReference type="EMBL" id="FOHZ01000011">
    <property type="protein sequence ID" value="SET49886.1"/>
    <property type="molecule type" value="Genomic_DNA"/>
</dbReference>